<evidence type="ECO:0000313" key="13">
    <source>
        <dbReference type="EMBL" id="KAL1866633.1"/>
    </source>
</evidence>
<dbReference type="Pfam" id="PF18585">
    <property type="entry name" value="zf-CCCH_6"/>
    <property type="match status" value="1"/>
</dbReference>
<evidence type="ECO:0000256" key="2">
    <source>
        <dbReference type="ARBA" id="ARBA00011353"/>
    </source>
</evidence>
<name>A0ABR3WST5_9EURO</name>
<keyword evidence="14" id="KW-1185">Reference proteome</keyword>
<evidence type="ECO:0000256" key="3">
    <source>
        <dbReference type="ARBA" id="ARBA00022723"/>
    </source>
</evidence>
<keyword evidence="5" id="KW-0863">Zinc-finger</keyword>
<feature type="compositionally biased region" description="Low complexity" evidence="10">
    <location>
        <begin position="273"/>
        <end position="285"/>
    </location>
</feature>
<protein>
    <submittedName>
        <fullName evidence="13">Uncharacterized protein</fullName>
    </submittedName>
</protein>
<feature type="domain" description="Helicase ATP-binding" evidence="11">
    <location>
        <begin position="736"/>
        <end position="907"/>
    </location>
</feature>
<keyword evidence="4" id="KW-0547">Nucleotide-binding</keyword>
<accession>A0ABR3WST5</accession>
<dbReference type="CDD" id="cd17919">
    <property type="entry name" value="DEXHc_Snf"/>
    <property type="match status" value="1"/>
</dbReference>
<dbReference type="EMBL" id="JAVDPF010000049">
    <property type="protein sequence ID" value="KAL1866633.1"/>
    <property type="molecule type" value="Genomic_DNA"/>
</dbReference>
<dbReference type="InterPro" id="IPR055565">
    <property type="entry name" value="DUF7141"/>
</dbReference>
<feature type="domain" description="Helicase C-terminal" evidence="12">
    <location>
        <begin position="1043"/>
        <end position="1194"/>
    </location>
</feature>
<feature type="compositionally biased region" description="Pro residues" evidence="10">
    <location>
        <begin position="1578"/>
        <end position="1589"/>
    </location>
</feature>
<evidence type="ECO:0000256" key="7">
    <source>
        <dbReference type="ARBA" id="ARBA00022833"/>
    </source>
</evidence>
<feature type="compositionally biased region" description="Basic residues" evidence="10">
    <location>
        <begin position="255"/>
        <end position="272"/>
    </location>
</feature>
<dbReference type="InterPro" id="IPR011011">
    <property type="entry name" value="Znf_FYVE_PHD"/>
</dbReference>
<dbReference type="PROSITE" id="PS51192">
    <property type="entry name" value="HELICASE_ATP_BIND_1"/>
    <property type="match status" value="1"/>
</dbReference>
<dbReference type="Pfam" id="PF23614">
    <property type="entry name" value="DUF7141"/>
    <property type="match status" value="1"/>
</dbReference>
<feature type="region of interest" description="Disordered" evidence="10">
    <location>
        <begin position="1548"/>
        <end position="1589"/>
    </location>
</feature>
<sequence length="1589" mass="179171">MPGLSDLQNGYTEITSGSDDGDELVAELLEQFAVPTTTSSKDRSAQRSQRSSVDAGTTATRENKFVGIEVPRIDDIDEYESLPGHDKVRRILSEGNTPWGTYYWVEFRSGDKDLVSSSRLPTLTNGDDALAKFNNSNKQGQRRGDMASAGRRKSLRQTTEGFVSSTNLASSDEEDTSDDQRPTNGSLRSIRLIVGPPPPPSEDEYLASSSESGWPARRQSTRGRPRRAVSESSDEEQEIEGSSSDDLATSFTTRSLRKRKAHTLVRRSKRQRASGYSESGSEYSAPRGARFSTRTRGQPRKNLRERVESDISENETTSRETKYSGAKEYFENVPKNNEFRLRHRNLCETCYVSNDDAVKGPLVFCQGCTSAFHKVCLGPRGSREHLVTKVGADHFVLQCRRCIGVAHKKDWYSPHQGFCTECKTPGPMSKPLRERLTARQEQQLREKNWGLDPITSVDKSLIDNVDNVLFRCSDCYRAFHLEHLPPKSEQGLAWEDEDMTPAERANARFREYARRWVCKDCSSAPGEIAALVAWRPNNLETYVPGTTAEAMKEDDKEYLVKWKGMSYFRTEWMPGPWVYGVAAASMRRAFEKSSKNPKPQMTTEDAIPEEYLRVDIVFDVRYSSVVSNRTLEIDKARVKEVKEAYVKFKGLSYEDAVWESVPDPSDVERWNDFKSAYEDWILRDYVRVPKPGVLSKHLAKIRSQNFESSLMKRIQPTILTGGHIMEYQKDGLNWLYYMWYKKQNAILADEMGLGKTIQIIGLFATLIQDHKCWPFLVVVPNSTCPNWRREIKTWAPSLRVVTYYGGSVARNLAYKYEMFPEGSSDLRAHIVITSYETLSDDKAFRTVSKIPWAGLVVDEGQRLKNDKNQLYEALSKIKFPFKVLLTGTPLQNNVRELFNLLQFCDPTKNAELLAEKYENLTKENVAELHEIIRPFFLRRTKAQVLTFLPPMAQIIVPVTMSVVQKKLYKSILAKNPQLIKSIFKNNNKYNLKQNERHSLSNILMQLRKCLCHPFVYSRAIEERTFNAVVAHRNLVEASGKLQLLEIMLPKLQERGHRVLIFSQFLDNLDIVEDFLDGLGLLHRRLDGSMSSLEKQKRIDEYNAPNSPYFAFLLSTRAGGVGINLATADTVIIMDPDFNPHQDIQALSRAHRIGQQKKVLVFQLMTRGSAEEKIMQVGRRKMAMDHVLIEQMDAEDEAGMDIESILSHGAEALFDNDNSGDIRYDSDSVDKLLDRSQAENTQTGEDASAESQFSFARVWANESSALENSLGDPDSATPSNSNVWEKILKERERAAKEEEALKAQAFGRGKRKRNVVDYSVKEAEAAHHISPAKSREAESDAEFIHQDDNSETDQAESTPKGKKVQKARPFKRVNPLSSENTAQLNGTALDGSAEGGHNPPLACLACKRFHPKGYCPLKLAGVEHCGLCGIAHFGYQRTCPHLNSESQVALMLSFLKESTENKVLIEEAKRYLRGVRGDLVRRKKDQDKRTSLNGNPLNTAGLPMGGAAYPIPNHNPAPLSTNRNGFPHDQQQNAIRLQQLRYMSPLTLGNFPIQRQGPSGYLPPRPGGQYAGPSGPQLPVHPPSGGPAKK</sequence>
<feature type="region of interest" description="Disordered" evidence="10">
    <location>
        <begin position="33"/>
        <end position="62"/>
    </location>
</feature>
<comment type="subcellular location">
    <subcellularLocation>
        <location evidence="1">Nucleus</location>
    </subcellularLocation>
</comment>
<feature type="region of interest" description="Disordered" evidence="10">
    <location>
        <begin position="1481"/>
        <end position="1527"/>
    </location>
</feature>
<feature type="compositionally biased region" description="Basic and acidic residues" evidence="10">
    <location>
        <begin position="1323"/>
        <end position="1347"/>
    </location>
</feature>
<dbReference type="PANTHER" id="PTHR45623">
    <property type="entry name" value="CHROMODOMAIN-HELICASE-DNA-BINDING PROTEIN 3-RELATED-RELATED"/>
    <property type="match status" value="1"/>
</dbReference>
<evidence type="ECO:0000259" key="12">
    <source>
        <dbReference type="PROSITE" id="PS51194"/>
    </source>
</evidence>
<dbReference type="Pfam" id="PF23615">
    <property type="entry name" value="Chromo_MIT1"/>
    <property type="match status" value="1"/>
</dbReference>
<dbReference type="Gene3D" id="3.40.50.300">
    <property type="entry name" value="P-loop containing nucleotide triphosphate hydrolases"/>
    <property type="match status" value="1"/>
</dbReference>
<dbReference type="Pfam" id="PF00176">
    <property type="entry name" value="SNF2-rel_dom"/>
    <property type="match status" value="1"/>
</dbReference>
<dbReference type="Pfam" id="PF00271">
    <property type="entry name" value="Helicase_C"/>
    <property type="match status" value="1"/>
</dbReference>
<dbReference type="InterPro" id="IPR016197">
    <property type="entry name" value="Chromo-like_dom_sf"/>
</dbReference>
<dbReference type="InterPro" id="IPR001965">
    <property type="entry name" value="Znf_PHD"/>
</dbReference>
<evidence type="ECO:0000313" key="14">
    <source>
        <dbReference type="Proteomes" id="UP001583193"/>
    </source>
</evidence>
<dbReference type="SMART" id="SM00249">
    <property type="entry name" value="PHD"/>
    <property type="match status" value="2"/>
</dbReference>
<feature type="compositionally biased region" description="Polar residues" evidence="10">
    <location>
        <begin position="115"/>
        <end position="125"/>
    </location>
</feature>
<evidence type="ECO:0000259" key="11">
    <source>
        <dbReference type="PROSITE" id="PS51192"/>
    </source>
</evidence>
<dbReference type="InterPro" id="IPR027417">
    <property type="entry name" value="P-loop_NTPase"/>
</dbReference>
<dbReference type="InterPro" id="IPR000330">
    <property type="entry name" value="SNF2_N"/>
</dbReference>
<feature type="region of interest" description="Disordered" evidence="10">
    <location>
        <begin position="115"/>
        <end position="323"/>
    </location>
</feature>
<dbReference type="SUPFAM" id="SSF57903">
    <property type="entry name" value="FYVE/PHD zinc finger"/>
    <property type="match status" value="1"/>
</dbReference>
<proteinExistence type="predicted"/>
<evidence type="ECO:0000256" key="8">
    <source>
        <dbReference type="ARBA" id="ARBA00022840"/>
    </source>
</evidence>
<comment type="subunit">
    <text evidence="2">Component of the NuA4 histone acetyltransferase complex.</text>
</comment>
<reference evidence="13 14" key="1">
    <citation type="journal article" date="2024" name="IMA Fungus">
        <title>IMA Genome - F19 : A genome assembly and annotation guide to empower mycologists, including annotated draft genome sequences of Ceratocystis pirilliformis, Diaporthe australafricana, Fusarium ophioides, Paecilomyces lecythidis, and Sporothrix stenoceras.</title>
        <authorList>
            <person name="Aylward J."/>
            <person name="Wilson A.M."/>
            <person name="Visagie C.M."/>
            <person name="Spraker J."/>
            <person name="Barnes I."/>
            <person name="Buitendag C."/>
            <person name="Ceriani C."/>
            <person name="Del Mar Angel L."/>
            <person name="du Plessis D."/>
            <person name="Fuchs T."/>
            <person name="Gasser K."/>
            <person name="Kramer D."/>
            <person name="Li W."/>
            <person name="Munsamy K."/>
            <person name="Piso A."/>
            <person name="Price J.L."/>
            <person name="Sonnekus B."/>
            <person name="Thomas C."/>
            <person name="van der Nest A."/>
            <person name="van Dijk A."/>
            <person name="van Heerden A."/>
            <person name="van Vuuren N."/>
            <person name="Yilmaz N."/>
            <person name="Duong T.A."/>
            <person name="van der Merwe N.A."/>
            <person name="Wingfield M.J."/>
            <person name="Wingfield B.D."/>
        </authorList>
    </citation>
    <scope>NUCLEOTIDE SEQUENCE [LARGE SCALE GENOMIC DNA]</scope>
    <source>
        <strain evidence="13 14">CMW 18167</strain>
    </source>
</reference>
<keyword evidence="6" id="KW-0378">Hydrolase</keyword>
<evidence type="ECO:0000256" key="5">
    <source>
        <dbReference type="ARBA" id="ARBA00022771"/>
    </source>
</evidence>
<keyword evidence="3" id="KW-0479">Metal-binding</keyword>
<dbReference type="InterPro" id="IPR040934">
    <property type="entry name" value="Znf-CCCH_6"/>
</dbReference>
<dbReference type="CDD" id="cd18793">
    <property type="entry name" value="SF2_C_SNF"/>
    <property type="match status" value="1"/>
</dbReference>
<dbReference type="CDD" id="cd15489">
    <property type="entry name" value="PHD_SF"/>
    <property type="match status" value="1"/>
</dbReference>
<keyword evidence="8" id="KW-0067">ATP-binding</keyword>
<feature type="compositionally biased region" description="Polar residues" evidence="10">
    <location>
        <begin position="156"/>
        <end position="170"/>
    </location>
</feature>
<dbReference type="SUPFAM" id="SSF52540">
    <property type="entry name" value="P-loop containing nucleoside triphosphate hydrolases"/>
    <property type="match status" value="2"/>
</dbReference>
<dbReference type="Proteomes" id="UP001583193">
    <property type="component" value="Unassembled WGS sequence"/>
</dbReference>
<dbReference type="InterPro" id="IPR013083">
    <property type="entry name" value="Znf_RING/FYVE/PHD"/>
</dbReference>
<keyword evidence="7" id="KW-0862">Zinc</keyword>
<dbReference type="InterPro" id="IPR056616">
    <property type="entry name" value="Chromo_MIT1"/>
</dbReference>
<feature type="compositionally biased region" description="Polar residues" evidence="10">
    <location>
        <begin position="46"/>
        <end position="60"/>
    </location>
</feature>
<evidence type="ECO:0000256" key="9">
    <source>
        <dbReference type="ARBA" id="ARBA00023242"/>
    </source>
</evidence>
<gene>
    <name evidence="13" type="ORF">Plec18167_008965</name>
</gene>
<feature type="compositionally biased region" description="Polar residues" evidence="10">
    <location>
        <begin position="1374"/>
        <end position="1385"/>
    </location>
</feature>
<evidence type="ECO:0000256" key="1">
    <source>
        <dbReference type="ARBA" id="ARBA00004123"/>
    </source>
</evidence>
<keyword evidence="9" id="KW-0539">Nucleus</keyword>
<feature type="region of interest" description="Disordered" evidence="10">
    <location>
        <begin position="1323"/>
        <end position="1392"/>
    </location>
</feature>
<dbReference type="InterPro" id="IPR049730">
    <property type="entry name" value="SNF2/RAD54-like_C"/>
</dbReference>
<dbReference type="InterPro" id="IPR014001">
    <property type="entry name" value="Helicase_ATP-bd"/>
</dbReference>
<dbReference type="InterPro" id="IPR001650">
    <property type="entry name" value="Helicase_C-like"/>
</dbReference>
<feature type="compositionally biased region" description="Basic residues" evidence="10">
    <location>
        <begin position="1359"/>
        <end position="1370"/>
    </location>
</feature>
<feature type="compositionally biased region" description="Polar residues" evidence="10">
    <location>
        <begin position="1517"/>
        <end position="1527"/>
    </location>
</feature>
<dbReference type="Gene3D" id="3.30.40.10">
    <property type="entry name" value="Zinc/RING finger domain, C3HC4 (zinc finger)"/>
    <property type="match status" value="1"/>
</dbReference>
<organism evidence="13 14">
    <name type="scientific">Paecilomyces lecythidis</name>
    <dbReference type="NCBI Taxonomy" id="3004212"/>
    <lineage>
        <taxon>Eukaryota</taxon>
        <taxon>Fungi</taxon>
        <taxon>Dikarya</taxon>
        <taxon>Ascomycota</taxon>
        <taxon>Pezizomycotina</taxon>
        <taxon>Eurotiomycetes</taxon>
        <taxon>Eurotiomycetidae</taxon>
        <taxon>Eurotiales</taxon>
        <taxon>Thermoascaceae</taxon>
        <taxon>Paecilomyces</taxon>
    </lineage>
</organism>
<dbReference type="PROSITE" id="PS51194">
    <property type="entry name" value="HELICASE_CTER"/>
    <property type="match status" value="1"/>
</dbReference>
<dbReference type="PANTHER" id="PTHR45623:SF17">
    <property type="entry name" value="CHROMODOMAIN-HELICASE-DNA-BINDING PROTEIN 3-RELATED"/>
    <property type="match status" value="1"/>
</dbReference>
<dbReference type="Pfam" id="PF15446">
    <property type="entry name" value="zf-PHD-like"/>
    <property type="match status" value="1"/>
</dbReference>
<dbReference type="InterPro" id="IPR038718">
    <property type="entry name" value="SNF2-like_sf"/>
</dbReference>
<dbReference type="Gene3D" id="3.40.50.10810">
    <property type="entry name" value="Tandem AAA-ATPase domain"/>
    <property type="match status" value="1"/>
</dbReference>
<evidence type="ECO:0000256" key="10">
    <source>
        <dbReference type="SAM" id="MobiDB-lite"/>
    </source>
</evidence>
<dbReference type="SUPFAM" id="SSF54160">
    <property type="entry name" value="Chromo domain-like"/>
    <property type="match status" value="2"/>
</dbReference>
<evidence type="ECO:0000256" key="6">
    <source>
        <dbReference type="ARBA" id="ARBA00022801"/>
    </source>
</evidence>
<comment type="caution">
    <text evidence="13">The sequence shown here is derived from an EMBL/GenBank/DDBJ whole genome shotgun (WGS) entry which is preliminary data.</text>
</comment>
<dbReference type="SMART" id="SM00487">
    <property type="entry name" value="DEXDc"/>
    <property type="match status" value="1"/>
</dbReference>
<dbReference type="SMART" id="SM00490">
    <property type="entry name" value="HELICc"/>
    <property type="match status" value="1"/>
</dbReference>
<evidence type="ECO:0000256" key="4">
    <source>
        <dbReference type="ARBA" id="ARBA00022741"/>
    </source>
</evidence>
<dbReference type="InterPro" id="IPR041684">
    <property type="entry name" value="Znf-PHD-like"/>
</dbReference>
<feature type="compositionally biased region" description="Polar residues" evidence="10">
    <location>
        <begin position="240"/>
        <end position="254"/>
    </location>
</feature>